<dbReference type="GO" id="GO:0003855">
    <property type="term" value="F:3-dehydroquinate dehydratase activity"/>
    <property type="evidence" value="ECO:0007669"/>
    <property type="project" value="InterPro"/>
</dbReference>
<dbReference type="GO" id="GO:0009423">
    <property type="term" value="P:chorismate biosynthetic process"/>
    <property type="evidence" value="ECO:0007669"/>
    <property type="project" value="TreeGrafter"/>
</dbReference>
<comment type="caution">
    <text evidence="3">The sequence shown here is derived from an EMBL/GenBank/DDBJ whole genome shotgun (WGS) entry which is preliminary data.</text>
</comment>
<evidence type="ECO:0000259" key="2">
    <source>
        <dbReference type="Pfam" id="PF08501"/>
    </source>
</evidence>
<dbReference type="Pfam" id="PF01487">
    <property type="entry name" value="DHquinase_I"/>
    <property type="match status" value="1"/>
</dbReference>
<accession>A0AAV9MT27</accession>
<dbReference type="GO" id="GO:0019632">
    <property type="term" value="P:shikimate metabolic process"/>
    <property type="evidence" value="ECO:0007669"/>
    <property type="project" value="TreeGrafter"/>
</dbReference>
<dbReference type="InterPro" id="IPR046346">
    <property type="entry name" value="Aminoacid_DH-like_N_sf"/>
</dbReference>
<proteinExistence type="predicted"/>
<reference evidence="3 4" key="1">
    <citation type="submission" date="2023-08" db="EMBL/GenBank/DDBJ databases">
        <title>Black Yeasts Isolated from many extreme environments.</title>
        <authorList>
            <person name="Coleine C."/>
            <person name="Stajich J.E."/>
            <person name="Selbmann L."/>
        </authorList>
    </citation>
    <scope>NUCLEOTIDE SEQUENCE [LARGE SCALE GENOMIC DNA]</scope>
    <source>
        <strain evidence="3 4">CCFEE 5792</strain>
    </source>
</reference>
<dbReference type="Pfam" id="PF01488">
    <property type="entry name" value="Shikimate_DH"/>
    <property type="match status" value="1"/>
</dbReference>
<evidence type="ECO:0000313" key="4">
    <source>
        <dbReference type="Proteomes" id="UP001358417"/>
    </source>
</evidence>
<keyword evidence="4" id="KW-1185">Reference proteome</keyword>
<dbReference type="SUPFAM" id="SSF51735">
    <property type="entry name" value="NAD(P)-binding Rossmann-fold domains"/>
    <property type="match status" value="1"/>
</dbReference>
<protein>
    <recommendedName>
        <fullName evidence="5">Quinate repressor protein</fullName>
    </recommendedName>
</protein>
<dbReference type="GO" id="GO:0004764">
    <property type="term" value="F:shikimate 3-dehydrogenase (NADP+) activity"/>
    <property type="evidence" value="ECO:0007669"/>
    <property type="project" value="InterPro"/>
</dbReference>
<evidence type="ECO:0000313" key="3">
    <source>
        <dbReference type="EMBL" id="KAK5044754.1"/>
    </source>
</evidence>
<dbReference type="SUPFAM" id="SSF51569">
    <property type="entry name" value="Aldolase"/>
    <property type="match status" value="1"/>
</dbReference>
<dbReference type="Gene3D" id="3.20.20.70">
    <property type="entry name" value="Aldolase class I"/>
    <property type="match status" value="1"/>
</dbReference>
<dbReference type="GeneID" id="89978685"/>
<dbReference type="CDD" id="cd01065">
    <property type="entry name" value="NAD_bind_Shikimate_DH"/>
    <property type="match status" value="1"/>
</dbReference>
<dbReference type="RefSeq" id="XP_064700407.1">
    <property type="nucleotide sequence ID" value="XM_064854064.1"/>
</dbReference>
<dbReference type="InterPro" id="IPR022893">
    <property type="entry name" value="Shikimate_DH_fam"/>
</dbReference>
<dbReference type="SUPFAM" id="SSF53223">
    <property type="entry name" value="Aminoacid dehydrogenase-like, N-terminal domain"/>
    <property type="match status" value="1"/>
</dbReference>
<dbReference type="InterPro" id="IPR013708">
    <property type="entry name" value="Shikimate_DH-bd_N"/>
</dbReference>
<dbReference type="Pfam" id="PF08501">
    <property type="entry name" value="Shikimate_dh_N"/>
    <property type="match status" value="1"/>
</dbReference>
<dbReference type="InterPro" id="IPR001381">
    <property type="entry name" value="DHquinase_I"/>
</dbReference>
<evidence type="ECO:0000259" key="1">
    <source>
        <dbReference type="Pfam" id="PF01488"/>
    </source>
</evidence>
<feature type="domain" description="Shikimate dehydrogenase substrate binding N-terminal" evidence="2">
    <location>
        <begin position="336"/>
        <end position="416"/>
    </location>
</feature>
<organism evidence="3 4">
    <name type="scientific">Exophiala bonariae</name>
    <dbReference type="NCBI Taxonomy" id="1690606"/>
    <lineage>
        <taxon>Eukaryota</taxon>
        <taxon>Fungi</taxon>
        <taxon>Dikarya</taxon>
        <taxon>Ascomycota</taxon>
        <taxon>Pezizomycotina</taxon>
        <taxon>Eurotiomycetes</taxon>
        <taxon>Chaetothyriomycetidae</taxon>
        <taxon>Chaetothyriales</taxon>
        <taxon>Herpotrichiellaceae</taxon>
        <taxon>Exophiala</taxon>
    </lineage>
</organism>
<dbReference type="InterPro" id="IPR013785">
    <property type="entry name" value="Aldolase_TIM"/>
</dbReference>
<name>A0AAV9MT27_9EURO</name>
<dbReference type="InterPro" id="IPR006151">
    <property type="entry name" value="Shikm_DH/Glu-tRNA_Rdtase"/>
</dbReference>
<dbReference type="Proteomes" id="UP001358417">
    <property type="component" value="Unassembled WGS sequence"/>
</dbReference>
<dbReference type="Gene3D" id="3.40.50.10860">
    <property type="entry name" value="Leucine Dehydrogenase, chain A, domain 1"/>
    <property type="match status" value="1"/>
</dbReference>
<dbReference type="EMBL" id="JAVRRD010000044">
    <property type="protein sequence ID" value="KAK5044754.1"/>
    <property type="molecule type" value="Genomic_DNA"/>
</dbReference>
<dbReference type="PANTHER" id="PTHR21089:SF1">
    <property type="entry name" value="BIFUNCTIONAL 3-DEHYDROQUINATE DEHYDRATASE_SHIKIMATE DEHYDROGENASE, CHLOROPLASTIC"/>
    <property type="match status" value="1"/>
</dbReference>
<dbReference type="InterPro" id="IPR036291">
    <property type="entry name" value="NAD(P)-bd_dom_sf"/>
</dbReference>
<feature type="domain" description="Quinate/shikimate 5-dehydrogenase/glutamyl-tRNA reductase" evidence="1">
    <location>
        <begin position="472"/>
        <end position="528"/>
    </location>
</feature>
<gene>
    <name evidence="3" type="ORF">LTR84_010528</name>
</gene>
<dbReference type="AlphaFoldDB" id="A0AAV9MT27"/>
<dbReference type="PANTHER" id="PTHR21089">
    <property type="entry name" value="SHIKIMATE DEHYDROGENASE"/>
    <property type="match status" value="1"/>
</dbReference>
<dbReference type="Gene3D" id="3.40.50.720">
    <property type="entry name" value="NAD(P)-binding Rossmann-like Domain"/>
    <property type="match status" value="1"/>
</dbReference>
<evidence type="ECO:0008006" key="5">
    <source>
        <dbReference type="Google" id="ProtNLM"/>
    </source>
</evidence>
<sequence>MYRSCSNFEFYNIDEAEFLSSSVSVTNGIDALSFSLKTYQPQSLLLKRTEESFVRLVRNVWRGMPSPDQEQGRLNFMSTRAIYTYLLSVSLDQITDKDFRGEWLDCGADACQLEIVLKARQTEISISLLIEEISRAFGILTRFFPGPIIYHVRLQPMLQYMDSNYFTLINHGLRLGTQYITMDLRWPSNRIETMFKSWTHTKFVGCYHDTERLPDGWSTDERWELYQKAQKLQMAGVRLTQVATSLDDNAAAVAFAIKAKRARLPAPFLINYNTGILGRPSLLNNHTLTPVTTKNIQQCSAGTEHRQSEQNVRYTIADLQCALYATFVYDPMRYYVVGLDVSYSLSPTIHNAAHKFFGMPHECSRLSTPTLEGVKGLFEDHNFGGMSIAQGFKRSIFPFLSTTSIHASNIGAVNTLIPIRHPFDFTEKPPAEFWAARNRAGPVMGLYGDNLDWVGMMKCVLRNLSPANVITSDSAALVIGAGGMARAAIYALLQLKVSNIVVFNRTRSNAEALIKDFSTVELVKDTVTYLHGLDNPSTSSNLSTKRQFSILESLNSDWPSNMSQPTIVICCVPAPTKILHLGANLTLPSQWMKSPTGGVVIDLNYQQLVTPLIHQIQKASDRGWVPIDGIQNLCAQSSAQFELLTSRRVPETLMRIAALEEYLVSHDCNPEATQFIQQQLTRLKT</sequence>